<evidence type="ECO:0000256" key="2">
    <source>
        <dbReference type="ARBA" id="ARBA00022614"/>
    </source>
</evidence>
<keyword evidence="5" id="KW-0812">Transmembrane</keyword>
<comment type="caution">
    <text evidence="6">The sequence shown here is derived from an EMBL/GenBank/DDBJ whole genome shotgun (WGS) entry which is preliminary data.</text>
</comment>
<protein>
    <submittedName>
        <fullName evidence="6">Uncharacterized protein</fullName>
    </submittedName>
</protein>
<dbReference type="InterPro" id="IPR027038">
    <property type="entry name" value="RanGap"/>
</dbReference>
<keyword evidence="2" id="KW-0433">Leucine-rich repeat</keyword>
<reference evidence="6 7" key="1">
    <citation type="submission" date="2024-10" db="EMBL/GenBank/DDBJ databases">
        <title>Updated reference genomes for cyclostephanoid diatoms.</title>
        <authorList>
            <person name="Roberts W.R."/>
            <person name="Alverson A.J."/>
        </authorList>
    </citation>
    <scope>NUCLEOTIDE SEQUENCE [LARGE SCALE GENOMIC DNA]</scope>
    <source>
        <strain evidence="6 7">AJA228-03</strain>
    </source>
</reference>
<feature type="compositionally biased region" description="Low complexity" evidence="4">
    <location>
        <begin position="670"/>
        <end position="685"/>
    </location>
</feature>
<feature type="compositionally biased region" description="Low complexity" evidence="4">
    <location>
        <begin position="565"/>
        <end position="596"/>
    </location>
</feature>
<evidence type="ECO:0000256" key="1">
    <source>
        <dbReference type="ARBA" id="ARBA00022468"/>
    </source>
</evidence>
<dbReference type="Gene3D" id="3.80.10.10">
    <property type="entry name" value="Ribonuclease Inhibitor"/>
    <property type="match status" value="2"/>
</dbReference>
<feature type="compositionally biased region" description="Low complexity" evidence="4">
    <location>
        <begin position="641"/>
        <end position="658"/>
    </location>
</feature>
<accession>A0ABD3RRA2</accession>
<dbReference type="Proteomes" id="UP001530377">
    <property type="component" value="Unassembled WGS sequence"/>
</dbReference>
<feature type="transmembrane region" description="Helical" evidence="5">
    <location>
        <begin position="757"/>
        <end position="782"/>
    </location>
</feature>
<dbReference type="Pfam" id="PF13516">
    <property type="entry name" value="LRR_6"/>
    <property type="match status" value="4"/>
</dbReference>
<dbReference type="AlphaFoldDB" id="A0ABD3RRA2"/>
<dbReference type="InterPro" id="IPR001611">
    <property type="entry name" value="Leu-rich_rpt"/>
</dbReference>
<gene>
    <name evidence="6" type="ORF">ACHAXA_000714</name>
</gene>
<feature type="region of interest" description="Disordered" evidence="4">
    <location>
        <begin position="65"/>
        <end position="108"/>
    </location>
</feature>
<evidence type="ECO:0000313" key="6">
    <source>
        <dbReference type="EMBL" id="KAL3815477.1"/>
    </source>
</evidence>
<feature type="compositionally biased region" description="Polar residues" evidence="4">
    <location>
        <begin position="494"/>
        <end position="510"/>
    </location>
</feature>
<proteinExistence type="predicted"/>
<keyword evidence="5" id="KW-1133">Transmembrane helix</keyword>
<name>A0ABD3RRA2_9STRA</name>
<dbReference type="InterPro" id="IPR032675">
    <property type="entry name" value="LRR_dom_sf"/>
</dbReference>
<feature type="compositionally biased region" description="Low complexity" evidence="4">
    <location>
        <begin position="1"/>
        <end position="14"/>
    </location>
</feature>
<dbReference type="PANTHER" id="PTHR24113">
    <property type="entry name" value="RAN GTPASE-ACTIVATING PROTEIN 1"/>
    <property type="match status" value="1"/>
</dbReference>
<keyword evidence="5" id="KW-0472">Membrane</keyword>
<evidence type="ECO:0000313" key="7">
    <source>
        <dbReference type="Proteomes" id="UP001530377"/>
    </source>
</evidence>
<dbReference type="PANTHER" id="PTHR24113:SF12">
    <property type="entry name" value="RAN GTPASE-ACTIVATING PROTEIN 1"/>
    <property type="match status" value="1"/>
</dbReference>
<keyword evidence="7" id="KW-1185">Reference proteome</keyword>
<keyword evidence="1" id="KW-0343">GTPase activation</keyword>
<dbReference type="SUPFAM" id="SSF52047">
    <property type="entry name" value="RNI-like"/>
    <property type="match status" value="1"/>
</dbReference>
<feature type="compositionally biased region" description="Basic and acidic residues" evidence="4">
    <location>
        <begin position="544"/>
        <end position="553"/>
    </location>
</feature>
<dbReference type="SMART" id="SM00368">
    <property type="entry name" value="LRR_RI"/>
    <property type="match status" value="7"/>
</dbReference>
<evidence type="ECO:0000256" key="4">
    <source>
        <dbReference type="SAM" id="MobiDB-lite"/>
    </source>
</evidence>
<feature type="compositionally biased region" description="Polar residues" evidence="4">
    <location>
        <begin position="614"/>
        <end position="635"/>
    </location>
</feature>
<feature type="region of interest" description="Disordered" evidence="4">
    <location>
        <begin position="1"/>
        <end position="23"/>
    </location>
</feature>
<feature type="transmembrane region" description="Helical" evidence="5">
    <location>
        <begin position="789"/>
        <end position="807"/>
    </location>
</feature>
<evidence type="ECO:0000256" key="3">
    <source>
        <dbReference type="ARBA" id="ARBA00022737"/>
    </source>
</evidence>
<feature type="compositionally biased region" description="Low complexity" evidence="4">
    <location>
        <begin position="527"/>
        <end position="541"/>
    </location>
</feature>
<keyword evidence="3" id="KW-0677">Repeat</keyword>
<organism evidence="6 7">
    <name type="scientific">Cyclostephanos tholiformis</name>
    <dbReference type="NCBI Taxonomy" id="382380"/>
    <lineage>
        <taxon>Eukaryota</taxon>
        <taxon>Sar</taxon>
        <taxon>Stramenopiles</taxon>
        <taxon>Ochrophyta</taxon>
        <taxon>Bacillariophyta</taxon>
        <taxon>Coscinodiscophyceae</taxon>
        <taxon>Thalassiosirophycidae</taxon>
        <taxon>Stephanodiscales</taxon>
        <taxon>Stephanodiscaceae</taxon>
        <taxon>Cyclostephanos</taxon>
    </lineage>
</organism>
<feature type="region of interest" description="Disordered" evidence="4">
    <location>
        <begin position="489"/>
        <end position="703"/>
    </location>
</feature>
<sequence length="984" mass="107708">MTPRSLTSTRSPSSDNDIDQPSIDVLELDDPAKMSPHAIVAELRYYGVQVSQVGIDDRSTLQRALVEARRQSPRGRWASGGGGRDHQDPPLSRTVPQHYDTPSDHDDDGGINFTHIPLLPGNRIPPQIANVIRTSADPSMRSIKLDSRALGDAEVIKLSRAMEVNRTVTSLSLRNCSITDAGVSGGLAHMLKVNKTLLELLLDDNRIGNEGAASLGTALIMNEALNVLTLSGNTTLGDAGVSYLIGALEHNVTIRKLDVSNCAPDANARGRAGQIEEMLCDRQIDSTFESLLERLVDDDYHVTGIDLSGRRIGNGGAIRLADALSDNTHVRQLWLRGCNIGDDGARGLASCLEQNMSIIDLYLANNVIGDDGLIAISDALATNNSTLVSFELDNNDVGVIGLRAFIRAIETNTSVLTASFENNPKLSMDSSSPQMVSDLLAKLKDKLDGMNRAAFIVDPDAASQTDDTGIVNLSVCSSYMPSTYRRAGMDSQAGGASNVRQMWGNPASSKRGSRAHGAAPPPPLPYPRQQQQVQRPTSSSRQRQKPDPEDSSRRKSLSSRPISGPPTVSVGSSSQWQQQQVSQRQSASSQQQRVMSAEPTPAPQSVKYERSRAPTPNNARALQTIMEQNNSSSKDIMNIKRSNSNPSSRRSESPRNLSQAKEELSKKTKSTSTTKSSSSPVVSKASSHEKPQNKTVTPRPLPNELLLLQDTKTVVDSIKRPQTQRNFNTTLRKLLHNVELTKRTNALAAAQYRSRRFWFWSIPISLSLFTAIVLTLTCGFSVDTDASRGLALISTFFSVLTLTLVFLQTKFGNSSHASLHRSAKVEMIQVAFRLDKLVKYKGWGLISGSHSTESCASAIRNLHRIDVYVQAIRQCTPPIPRSIHDTCYLLTSRLTLICLKCPHAVKERLHYKENDWGDIDGDANLVPLDLQIDAFNLLEEELRTYLLYPVFMPNAQDVVSRTIDIFFADSRDIGSVVTVDSRSV</sequence>
<evidence type="ECO:0000256" key="5">
    <source>
        <dbReference type="SAM" id="Phobius"/>
    </source>
</evidence>
<dbReference type="GO" id="GO:0005096">
    <property type="term" value="F:GTPase activator activity"/>
    <property type="evidence" value="ECO:0007669"/>
    <property type="project" value="UniProtKB-KW"/>
</dbReference>
<dbReference type="EMBL" id="JALLPB020000197">
    <property type="protein sequence ID" value="KAL3815477.1"/>
    <property type="molecule type" value="Genomic_DNA"/>
</dbReference>